<dbReference type="AlphaFoldDB" id="Q0W4B6"/>
<evidence type="ECO:0000313" key="2">
    <source>
        <dbReference type="Proteomes" id="UP000000663"/>
    </source>
</evidence>
<evidence type="ECO:0000313" key="1">
    <source>
        <dbReference type="EMBL" id="CAJ36777.1"/>
    </source>
</evidence>
<keyword evidence="2" id="KW-1185">Reference proteome</keyword>
<dbReference type="Proteomes" id="UP000000663">
    <property type="component" value="Chromosome"/>
</dbReference>
<dbReference type="eggNOG" id="arCOG11114">
    <property type="taxonomic scope" value="Archaea"/>
</dbReference>
<sequence length="286" mass="32773">MPAMSVDRVAYHLHGDSMYDGGYIVQTEKSVDSCFMLPVQHDRLGSLKNFWDDLNEKYSADIDGHLKLAGVQKAQVFLQTMPDDRDYMVFYMQSRNSLDRTLKDIFSSDLDCSKSLTDRFAEFTGLDLSKEENMPKPELLMDWEERREFLEERQMLLMPWCVAAPVRQGKTDDLRKLIDDIGKSRMGDVEQLLRDHDVLRAIRCLQHTPQGDFVVGYLLSSTRFEDLASSIASCTGEMCNLAKNAAKEYFGIDLSDPKTLPDLKLLFKWDDTVGFQTAEQSIAYTE</sequence>
<accession>Q0W4B6</accession>
<proteinExistence type="predicted"/>
<dbReference type="KEGG" id="rci:RCIX1514"/>
<organism evidence="1 2">
    <name type="scientific">Methanocella arvoryzae (strain DSM 22066 / NBRC 105507 / MRE50)</name>
    <dbReference type="NCBI Taxonomy" id="351160"/>
    <lineage>
        <taxon>Archaea</taxon>
        <taxon>Methanobacteriati</taxon>
        <taxon>Methanobacteriota</taxon>
        <taxon>Stenosarchaea group</taxon>
        <taxon>Methanomicrobia</taxon>
        <taxon>Methanocellales</taxon>
        <taxon>Methanocellaceae</taxon>
        <taxon>Methanocella</taxon>
    </lineage>
</organism>
<dbReference type="EMBL" id="AM114193">
    <property type="protein sequence ID" value="CAJ36777.1"/>
    <property type="molecule type" value="Genomic_DNA"/>
</dbReference>
<gene>
    <name evidence="1" type="ORF">RCIX1514</name>
</gene>
<name>Q0W4B6_METAR</name>
<protein>
    <submittedName>
        <fullName evidence="1">Uncharacterized protein</fullName>
    </submittedName>
</protein>
<reference evidence="1 2" key="1">
    <citation type="journal article" date="2006" name="Science">
        <title>Genome of rice cluster I archaea -- the key methane producers in the rice rhizosphere.</title>
        <authorList>
            <person name="Erkel C."/>
            <person name="Kube M."/>
            <person name="Reinhardt R."/>
            <person name="Liesack W."/>
        </authorList>
    </citation>
    <scope>NUCLEOTIDE SEQUENCE [LARGE SCALE GENOMIC DNA]</scope>
    <source>
        <strain evidence="2">DSM 22066 / NBRC 105507 / MRE50</strain>
    </source>
</reference>